<protein>
    <submittedName>
        <fullName evidence="4">Glycosyltransferase WbuB</fullName>
    </submittedName>
</protein>
<keyword evidence="4" id="KW-0808">Transferase</keyword>
<dbReference type="InterPro" id="IPR001296">
    <property type="entry name" value="Glyco_trans_1"/>
</dbReference>
<dbReference type="Gene3D" id="3.40.50.2000">
    <property type="entry name" value="Glycogen Phosphorylase B"/>
    <property type="match status" value="2"/>
</dbReference>
<evidence type="ECO:0000256" key="1">
    <source>
        <dbReference type="SAM" id="Phobius"/>
    </source>
</evidence>
<dbReference type="RefSeq" id="WP_146621753.1">
    <property type="nucleotide sequence ID" value="NZ_BJCC01000009.1"/>
</dbReference>
<dbReference type="PANTHER" id="PTHR45947:SF3">
    <property type="entry name" value="SULFOQUINOVOSYL TRANSFERASE SQD2"/>
    <property type="match status" value="1"/>
</dbReference>
<accession>A0A4P5P770</accession>
<evidence type="ECO:0000313" key="4">
    <source>
        <dbReference type="EMBL" id="GCF93296.1"/>
    </source>
</evidence>
<dbReference type="Pfam" id="PF00534">
    <property type="entry name" value="Glycos_transf_1"/>
    <property type="match status" value="1"/>
</dbReference>
<feature type="transmembrane region" description="Helical" evidence="1">
    <location>
        <begin position="78"/>
        <end position="98"/>
    </location>
</feature>
<evidence type="ECO:0000259" key="3">
    <source>
        <dbReference type="Pfam" id="PF13579"/>
    </source>
</evidence>
<reference evidence="5" key="1">
    <citation type="submission" date="2019-02" db="EMBL/GenBank/DDBJ databases">
        <title>Draft genome sequence of Enterococcus sp. Gos25-1.</title>
        <authorList>
            <person name="Tanaka N."/>
            <person name="Shiwa Y."/>
            <person name="Fujita N."/>
        </authorList>
    </citation>
    <scope>NUCLEOTIDE SEQUENCE [LARGE SCALE GENOMIC DNA]</scope>
    <source>
        <strain evidence="5">Gos25-1</strain>
    </source>
</reference>
<keyword evidence="1" id="KW-1133">Transmembrane helix</keyword>
<evidence type="ECO:0000259" key="2">
    <source>
        <dbReference type="Pfam" id="PF00534"/>
    </source>
</evidence>
<dbReference type="GO" id="GO:0016758">
    <property type="term" value="F:hexosyltransferase activity"/>
    <property type="evidence" value="ECO:0007669"/>
    <property type="project" value="TreeGrafter"/>
</dbReference>
<dbReference type="CDD" id="cd03794">
    <property type="entry name" value="GT4_WbuB-like"/>
    <property type="match status" value="1"/>
</dbReference>
<keyword evidence="1" id="KW-0812">Transmembrane</keyword>
<dbReference type="Proteomes" id="UP000290567">
    <property type="component" value="Unassembled WGS sequence"/>
</dbReference>
<dbReference type="EMBL" id="BJCC01000009">
    <property type="protein sequence ID" value="GCF93296.1"/>
    <property type="molecule type" value="Genomic_DNA"/>
</dbReference>
<sequence>MSKRLLVVSQYFYPEQFRINDICETWVSKGYDVTVLTGIPNYPKGNFYDGYGIRKKRNENYNGIEIIRIPIIPRKKSGFMMGLNYLSFVFSGILWGLFNKKQFDAVFIYEVSPMTQAIPAIKIAKRLNVPCYIYVMDLWPENFEIITGITSPFMIKPLEKMVDYIYKNCKKIFTASKSFKENIQQRGIPANKVFYWPQYAEEFYRPVDRKSSEIFQDEKKNIIFAGNIGVAQGLDILPEVGKFLKSENLNIRFNIVGDGRSKEKLISEITKEKLNEFFTFLDPVPASDIPYIFSAGDFSFVSLKKSEIFSMTIPAKLQSSMACGMPILLSADGEVQDIIKNSQAGFVSDSGDVKGLLENLKKIDRLSKKEIQEMGRNSKNYYEKNFEKKKLMSIMDDFLLRE</sequence>
<keyword evidence="1" id="KW-0472">Membrane</keyword>
<proteinExistence type="predicted"/>
<comment type="caution">
    <text evidence="4">The sequence shown here is derived from an EMBL/GenBank/DDBJ whole genome shotgun (WGS) entry which is preliminary data.</text>
</comment>
<dbReference type="SUPFAM" id="SSF53756">
    <property type="entry name" value="UDP-Glycosyltransferase/glycogen phosphorylase"/>
    <property type="match status" value="1"/>
</dbReference>
<dbReference type="AlphaFoldDB" id="A0A4P5P770"/>
<name>A0A4P5P770_9ENTE</name>
<dbReference type="OrthoDB" id="9811902at2"/>
<dbReference type="Pfam" id="PF13579">
    <property type="entry name" value="Glyco_trans_4_4"/>
    <property type="match status" value="1"/>
</dbReference>
<dbReference type="InterPro" id="IPR028098">
    <property type="entry name" value="Glyco_trans_4-like_N"/>
</dbReference>
<keyword evidence="5" id="KW-1185">Reference proteome</keyword>
<gene>
    <name evidence="4" type="ORF">NRIC_11870</name>
</gene>
<evidence type="ECO:0000313" key="5">
    <source>
        <dbReference type="Proteomes" id="UP000290567"/>
    </source>
</evidence>
<feature type="domain" description="Glycosyl transferase family 1" evidence="2">
    <location>
        <begin position="214"/>
        <end position="379"/>
    </location>
</feature>
<feature type="domain" description="Glycosyltransferase subfamily 4-like N-terminal" evidence="3">
    <location>
        <begin position="18"/>
        <end position="194"/>
    </location>
</feature>
<dbReference type="InterPro" id="IPR050194">
    <property type="entry name" value="Glycosyltransferase_grp1"/>
</dbReference>
<organism evidence="4 5">
    <name type="scientific">Enterococcus florum</name>
    <dbReference type="NCBI Taxonomy" id="2480627"/>
    <lineage>
        <taxon>Bacteria</taxon>
        <taxon>Bacillati</taxon>
        <taxon>Bacillota</taxon>
        <taxon>Bacilli</taxon>
        <taxon>Lactobacillales</taxon>
        <taxon>Enterococcaceae</taxon>
        <taxon>Enterococcus</taxon>
    </lineage>
</organism>
<dbReference type="PANTHER" id="PTHR45947">
    <property type="entry name" value="SULFOQUINOVOSYL TRANSFERASE SQD2"/>
    <property type="match status" value="1"/>
</dbReference>